<keyword evidence="1" id="KW-0472">Membrane</keyword>
<sequence length="188" mass="21023">MKNGYTLIEILVAVTIFTIVIAAPTGFFVGSLKSQIKSLASQKLLDNTSYALEYISRALRMAKKELSTEPASACLLQDSTILYGYNYQITRSGNGLKFINYKGECQEFFLGEGRLKESKAGLENYLTSEELEIISLKFNLFGESQDDTDQPRVTLSLDIKGAKGQMPELRPEIKIQTTISQRNLDVPY</sequence>
<keyword evidence="1" id="KW-1133">Transmembrane helix</keyword>
<dbReference type="AlphaFoldDB" id="A0A2H9N3D1"/>
<evidence type="ECO:0000313" key="3">
    <source>
        <dbReference type="Proteomes" id="UP000236840"/>
    </source>
</evidence>
<comment type="caution">
    <text evidence="2">The sequence shown here is derived from an EMBL/GenBank/DDBJ whole genome shotgun (WGS) entry which is preliminary data.</text>
</comment>
<evidence type="ECO:0008006" key="4">
    <source>
        <dbReference type="Google" id="ProtNLM"/>
    </source>
</evidence>
<dbReference type="NCBIfam" id="TIGR02532">
    <property type="entry name" value="IV_pilin_GFxxxE"/>
    <property type="match status" value="1"/>
</dbReference>
<dbReference type="Proteomes" id="UP000236840">
    <property type="component" value="Unassembled WGS sequence"/>
</dbReference>
<dbReference type="Pfam" id="PF07963">
    <property type="entry name" value="N_methyl"/>
    <property type="match status" value="1"/>
</dbReference>
<name>A0A2H9N3D1_9BACT</name>
<feature type="transmembrane region" description="Helical" evidence="1">
    <location>
        <begin position="6"/>
        <end position="29"/>
    </location>
</feature>
<organism evidence="2 3">
    <name type="scientific">Candidatus Nealsonbacteria bacterium CG_4_8_14_3_um_filter_37_36</name>
    <dbReference type="NCBI Taxonomy" id="1974688"/>
    <lineage>
        <taxon>Bacteria</taxon>
        <taxon>Candidatus Nealsoniibacteriota</taxon>
    </lineage>
</organism>
<reference evidence="3" key="1">
    <citation type="submission" date="2017-09" db="EMBL/GenBank/DDBJ databases">
        <title>Depth-based differentiation of microbial function through sediment-hosted aquifers and enrichment of novel symbionts in the deep terrestrial subsurface.</title>
        <authorList>
            <person name="Probst A.J."/>
            <person name="Ladd B."/>
            <person name="Jarett J.K."/>
            <person name="Geller-Mcgrath D.E."/>
            <person name="Sieber C.M.K."/>
            <person name="Emerson J.B."/>
            <person name="Anantharaman K."/>
            <person name="Thomas B.C."/>
            <person name="Malmstrom R."/>
            <person name="Stieglmeier M."/>
            <person name="Klingl A."/>
            <person name="Woyke T."/>
            <person name="Ryan C.M."/>
            <person name="Banfield J.F."/>
        </authorList>
    </citation>
    <scope>NUCLEOTIDE SEQUENCE [LARGE SCALE GENOMIC DNA]</scope>
</reference>
<gene>
    <name evidence="2" type="ORF">COZ90_00070</name>
</gene>
<evidence type="ECO:0000313" key="2">
    <source>
        <dbReference type="EMBL" id="PIW91646.1"/>
    </source>
</evidence>
<dbReference type="InterPro" id="IPR012902">
    <property type="entry name" value="N_methyl_site"/>
</dbReference>
<keyword evidence="1" id="KW-0812">Transmembrane</keyword>
<proteinExistence type="predicted"/>
<dbReference type="EMBL" id="PFHJ01000002">
    <property type="protein sequence ID" value="PIW91646.1"/>
    <property type="molecule type" value="Genomic_DNA"/>
</dbReference>
<protein>
    <recommendedName>
        <fullName evidence="4">Prepilin-type N-terminal cleavage/methylation domain-containing protein</fullName>
    </recommendedName>
</protein>
<evidence type="ECO:0000256" key="1">
    <source>
        <dbReference type="SAM" id="Phobius"/>
    </source>
</evidence>
<accession>A0A2H9N3D1</accession>